<evidence type="ECO:0000256" key="1">
    <source>
        <dbReference type="SAM" id="Phobius"/>
    </source>
</evidence>
<name>A0A167IBV6_CALVF</name>
<dbReference type="EMBL" id="KV417310">
    <property type="protein sequence ID" value="KZO92491.1"/>
    <property type="molecule type" value="Genomic_DNA"/>
</dbReference>
<reference evidence="2 3" key="1">
    <citation type="journal article" date="2016" name="Mol. Biol. Evol.">
        <title>Comparative Genomics of Early-Diverging Mushroom-Forming Fungi Provides Insights into the Origins of Lignocellulose Decay Capabilities.</title>
        <authorList>
            <person name="Nagy L.G."/>
            <person name="Riley R."/>
            <person name="Tritt A."/>
            <person name="Adam C."/>
            <person name="Daum C."/>
            <person name="Floudas D."/>
            <person name="Sun H."/>
            <person name="Yadav J.S."/>
            <person name="Pangilinan J."/>
            <person name="Larsson K.H."/>
            <person name="Matsuura K."/>
            <person name="Barry K."/>
            <person name="Labutti K."/>
            <person name="Kuo R."/>
            <person name="Ohm R.A."/>
            <person name="Bhattacharya S.S."/>
            <person name="Shirouzu T."/>
            <person name="Yoshinaga Y."/>
            <person name="Martin F.M."/>
            <person name="Grigoriev I.V."/>
            <person name="Hibbett D.S."/>
        </authorList>
    </citation>
    <scope>NUCLEOTIDE SEQUENCE [LARGE SCALE GENOMIC DNA]</scope>
    <source>
        <strain evidence="2 3">TUFC12733</strain>
    </source>
</reference>
<protein>
    <submittedName>
        <fullName evidence="2">Uncharacterized protein</fullName>
    </submittedName>
</protein>
<proteinExistence type="predicted"/>
<evidence type="ECO:0000313" key="3">
    <source>
        <dbReference type="Proteomes" id="UP000076738"/>
    </source>
</evidence>
<accession>A0A167IBV6</accession>
<gene>
    <name evidence="2" type="ORF">CALVIDRAFT_306968</name>
</gene>
<dbReference type="AlphaFoldDB" id="A0A167IBV6"/>
<sequence>MSVSNTLRSRGCMPFSLHNLILLSFSTLTIRISLVVSSILTRVHRACRTSRSLLSCVAEVYSLNLRGADGQQRRN</sequence>
<keyword evidence="3" id="KW-1185">Reference proteome</keyword>
<keyword evidence="1" id="KW-0812">Transmembrane</keyword>
<keyword evidence="1" id="KW-1133">Transmembrane helix</keyword>
<evidence type="ECO:0000313" key="2">
    <source>
        <dbReference type="EMBL" id="KZO92491.1"/>
    </source>
</evidence>
<feature type="transmembrane region" description="Helical" evidence="1">
    <location>
        <begin position="20"/>
        <end position="41"/>
    </location>
</feature>
<dbReference type="Proteomes" id="UP000076738">
    <property type="component" value="Unassembled WGS sequence"/>
</dbReference>
<organism evidence="2 3">
    <name type="scientific">Calocera viscosa (strain TUFC12733)</name>
    <dbReference type="NCBI Taxonomy" id="1330018"/>
    <lineage>
        <taxon>Eukaryota</taxon>
        <taxon>Fungi</taxon>
        <taxon>Dikarya</taxon>
        <taxon>Basidiomycota</taxon>
        <taxon>Agaricomycotina</taxon>
        <taxon>Dacrymycetes</taxon>
        <taxon>Dacrymycetales</taxon>
        <taxon>Dacrymycetaceae</taxon>
        <taxon>Calocera</taxon>
    </lineage>
</organism>
<keyword evidence="1" id="KW-0472">Membrane</keyword>